<gene>
    <name evidence="10" type="ORF">BJ981_003134</name>
</gene>
<feature type="transmembrane region" description="Helical" evidence="9">
    <location>
        <begin position="40"/>
        <end position="59"/>
    </location>
</feature>
<reference evidence="10 11" key="1">
    <citation type="submission" date="2020-08" db="EMBL/GenBank/DDBJ databases">
        <title>Sequencing the genomes of 1000 actinobacteria strains.</title>
        <authorList>
            <person name="Klenk H.-P."/>
        </authorList>
    </citation>
    <scope>NUCLEOTIDE SEQUENCE [LARGE SCALE GENOMIC DNA]</scope>
    <source>
        <strain evidence="10 11">DSM 45790</strain>
    </source>
</reference>
<dbReference type="Proteomes" id="UP000588112">
    <property type="component" value="Unassembled WGS sequence"/>
</dbReference>
<dbReference type="AlphaFoldDB" id="A0A7W8Z564"/>
<evidence type="ECO:0000256" key="3">
    <source>
        <dbReference type="ARBA" id="ARBA00022692"/>
    </source>
</evidence>
<feature type="transmembrane region" description="Helical" evidence="9">
    <location>
        <begin position="223"/>
        <end position="251"/>
    </location>
</feature>
<evidence type="ECO:0000313" key="10">
    <source>
        <dbReference type="EMBL" id="MBB5627435.1"/>
    </source>
</evidence>
<keyword evidence="6" id="KW-0408">Iron</keyword>
<dbReference type="InterPro" id="IPR011138">
    <property type="entry name" value="Cytochrome_b-558"/>
</dbReference>
<comment type="subcellular location">
    <subcellularLocation>
        <location evidence="1">Membrane</location>
    </subcellularLocation>
</comment>
<evidence type="ECO:0000256" key="9">
    <source>
        <dbReference type="SAM" id="Phobius"/>
    </source>
</evidence>
<keyword evidence="5 9" id="KW-1133">Transmembrane helix</keyword>
<evidence type="ECO:0000313" key="11">
    <source>
        <dbReference type="Proteomes" id="UP000588112"/>
    </source>
</evidence>
<dbReference type="RefSeq" id="WP_275422320.1">
    <property type="nucleotide sequence ID" value="NZ_BOOS01000036.1"/>
</dbReference>
<dbReference type="CDD" id="cd03498">
    <property type="entry name" value="SQR_TypeB_2_TM"/>
    <property type="match status" value="1"/>
</dbReference>
<sequence length="252" mass="27372">MTSTIERGMATAEVRRHSDPPRTPARRRPSLMRTSNGRKAVMAVSGAVLVLFLIGHMLGNLKIFLGAESFNSYAEWLRTVGEPAVPGRTILTLTEIVLVAAVVLHMWSAVSLARRAAKARPVKYAARRRSQAGGYVVHTMRYGGVIILLFVVWHLLDLTFGTVNPKGFDASPYDRIVAGFDPSRWWVTAFYILALVMVGLHLRHGLWSAFQTLGLTRGRARGVLSAVAAAGSAVLILGFVSVPIAVMIGAVK</sequence>
<keyword evidence="7 9" id="KW-0472">Membrane</keyword>
<keyword evidence="2" id="KW-0349">Heme</keyword>
<evidence type="ECO:0000256" key="4">
    <source>
        <dbReference type="ARBA" id="ARBA00022723"/>
    </source>
</evidence>
<keyword evidence="11" id="KW-1185">Reference proteome</keyword>
<evidence type="ECO:0000256" key="1">
    <source>
        <dbReference type="ARBA" id="ARBA00004370"/>
    </source>
</evidence>
<comment type="caution">
    <text evidence="10">The sequence shown here is derived from an EMBL/GenBank/DDBJ whole genome shotgun (WGS) entry which is preliminary data.</text>
</comment>
<dbReference type="NCBIfam" id="TIGR02046">
    <property type="entry name" value="sdhC_b558_fam"/>
    <property type="match status" value="1"/>
</dbReference>
<evidence type="ECO:0000256" key="2">
    <source>
        <dbReference type="ARBA" id="ARBA00022617"/>
    </source>
</evidence>
<organism evidence="10 11">
    <name type="scientific">Sphaerisporangium krabiense</name>
    <dbReference type="NCBI Taxonomy" id="763782"/>
    <lineage>
        <taxon>Bacteria</taxon>
        <taxon>Bacillati</taxon>
        <taxon>Actinomycetota</taxon>
        <taxon>Actinomycetes</taxon>
        <taxon>Streptosporangiales</taxon>
        <taxon>Streptosporangiaceae</taxon>
        <taxon>Sphaerisporangium</taxon>
    </lineage>
</organism>
<protein>
    <submittedName>
        <fullName evidence="10">Succinate dehydrogenase / fumarate reductase cytochrome b subunit</fullName>
    </submittedName>
</protein>
<dbReference type="Pfam" id="PF01127">
    <property type="entry name" value="Sdh_cyt"/>
    <property type="match status" value="1"/>
</dbReference>
<proteinExistence type="predicted"/>
<dbReference type="SUPFAM" id="SSF81343">
    <property type="entry name" value="Fumarate reductase respiratory complex transmembrane subunits"/>
    <property type="match status" value="1"/>
</dbReference>
<dbReference type="GO" id="GO:0016020">
    <property type="term" value="C:membrane"/>
    <property type="evidence" value="ECO:0007669"/>
    <property type="project" value="InterPro"/>
</dbReference>
<feature type="region of interest" description="Disordered" evidence="8">
    <location>
        <begin position="1"/>
        <end position="31"/>
    </location>
</feature>
<keyword evidence="3 9" id="KW-0812">Transmembrane</keyword>
<evidence type="ECO:0000256" key="5">
    <source>
        <dbReference type="ARBA" id="ARBA00022989"/>
    </source>
</evidence>
<dbReference type="Gene3D" id="1.20.1300.10">
    <property type="entry name" value="Fumarate reductase/succinate dehydrogenase, transmembrane subunit"/>
    <property type="match status" value="1"/>
</dbReference>
<keyword evidence="4" id="KW-0479">Metal-binding</keyword>
<feature type="transmembrane region" description="Helical" evidence="9">
    <location>
        <begin position="134"/>
        <end position="156"/>
    </location>
</feature>
<evidence type="ECO:0000256" key="7">
    <source>
        <dbReference type="ARBA" id="ARBA00023136"/>
    </source>
</evidence>
<name>A0A7W8Z564_9ACTN</name>
<accession>A0A7W8Z564</accession>
<dbReference type="EMBL" id="JACHBR010000001">
    <property type="protein sequence ID" value="MBB5627435.1"/>
    <property type="molecule type" value="Genomic_DNA"/>
</dbReference>
<evidence type="ECO:0000256" key="6">
    <source>
        <dbReference type="ARBA" id="ARBA00023004"/>
    </source>
</evidence>
<feature type="transmembrane region" description="Helical" evidence="9">
    <location>
        <begin position="90"/>
        <end position="113"/>
    </location>
</feature>
<dbReference type="InterPro" id="IPR034804">
    <property type="entry name" value="SQR/QFR_C/D"/>
</dbReference>
<feature type="transmembrane region" description="Helical" evidence="9">
    <location>
        <begin position="185"/>
        <end position="202"/>
    </location>
</feature>
<evidence type="ECO:0000256" key="8">
    <source>
        <dbReference type="SAM" id="MobiDB-lite"/>
    </source>
</evidence>
<dbReference type="InterPro" id="IPR000701">
    <property type="entry name" value="SuccDH_FuR_B_TM-su"/>
</dbReference>